<evidence type="ECO:0000256" key="8">
    <source>
        <dbReference type="ARBA" id="ARBA00023242"/>
    </source>
</evidence>
<dbReference type="PANTHER" id="PTHR13373">
    <property type="entry name" value="FROUNT PROTEIN-RELATED"/>
    <property type="match status" value="1"/>
</dbReference>
<sequence length="759" mass="85997">MAMLDENEQPLKLMDESFGFVEGIDEDGAGGGDEQEVDPVSKVLLTRFEEAPIPPEGVDNWTKSSRILKFRLNPNGVDGVGFISQNPHSDKRIKVYPQETKIYTTKVPTFDDADAYVEYVSNLYSIYDALGEEKYYSVPTAGVINREAQRNQIGVLTKAMSLTIEELQSYIDKKSTNANSEIEVFELEEILAVLNCLRALYFTPDNEIPRALAQWINMADPQPDAELANGIMKSEIPYKHPLFWAFITQLTLRGLYETASDAFKQSKFEELHEDDEELYNLIVDCLHLLESYPENSPQEIFKTWKSTAAKALSNASLRNTDNPMLLNNIRKLLQILAGDQTAIVEQSTSWYEALVGLVYYHIPSSELLTDYFNSAVSSHKPDQTSIWELACVDIFEESFLQALRAISSFSTATSAYVSALCEARGLLKGYSFDDDFKVSSSLLISQDLFSTTNPSEFLIHTHALDCLTIHELAPVGIGLLASSRNPTARSVIAEYLPRYEFQNNDDIEWALTVCASLKLPYIAHVIYRTAAQRSLAEGLLLEALKLFARAGEIEYVKHHCWLIFENSLMRGEPIQDVIINATVDDSISIEGVDRESLELTPLLRQTLAPYAILYRFWNLKKEGSLRLALKKLISLLKFPYLPPRLFGLVLSQLLPFVILLVPPKVLLKKDLLTVVKILDKYEEDIFNQKDKKSIILTQECDELYRASISQEFENDSTYWTKYLDDANVKPPHDLQTLLKVVRRNVAVEIGRAYLEDSYN</sequence>
<evidence type="ECO:0000313" key="10">
    <source>
        <dbReference type="EMBL" id="CEP23412.1"/>
    </source>
</evidence>
<comment type="function">
    <text evidence="9">Functions as a component of the nuclear pore complex (NPC).</text>
</comment>
<comment type="subunit">
    <text evidence="9">Component of the nuclear pore complex (NPC).</text>
</comment>
<dbReference type="GO" id="GO:0031080">
    <property type="term" value="C:nuclear pore outer ring"/>
    <property type="evidence" value="ECO:0007669"/>
    <property type="project" value="TreeGrafter"/>
</dbReference>
<dbReference type="AlphaFoldDB" id="A0A0H5C6D3"/>
<dbReference type="Proteomes" id="UP000038830">
    <property type="component" value="Unassembled WGS sequence"/>
</dbReference>
<dbReference type="InterPro" id="IPR011502">
    <property type="entry name" value="Nucleoporin_Nup85"/>
</dbReference>
<gene>
    <name evidence="10" type="ORF">BN1211_3993</name>
</gene>
<comment type="similarity">
    <text evidence="2 9">Belongs to the nucleoporin Nup85 family.</text>
</comment>
<comment type="subcellular location">
    <subcellularLocation>
        <location evidence="1 9">Nucleus</location>
        <location evidence="1 9">Nuclear pore complex</location>
    </subcellularLocation>
</comment>
<protein>
    <recommendedName>
        <fullName evidence="9">Nuclear pore complex protein Nup85</fullName>
    </recommendedName>
</protein>
<evidence type="ECO:0000256" key="9">
    <source>
        <dbReference type="RuleBase" id="RU365073"/>
    </source>
</evidence>
<name>A0A0H5C6D3_CYBJN</name>
<keyword evidence="9" id="KW-0472">Membrane</keyword>
<evidence type="ECO:0000256" key="2">
    <source>
        <dbReference type="ARBA" id="ARBA00005573"/>
    </source>
</evidence>
<dbReference type="GO" id="GO:0006406">
    <property type="term" value="P:mRNA export from nucleus"/>
    <property type="evidence" value="ECO:0007669"/>
    <property type="project" value="TreeGrafter"/>
</dbReference>
<reference evidence="11" key="1">
    <citation type="journal article" date="2015" name="J. Biotechnol.">
        <title>The structure of the Cyberlindnera jadinii genome and its relation to Candida utilis analyzed by the occurrence of single nucleotide polymorphisms.</title>
        <authorList>
            <person name="Rupp O."/>
            <person name="Brinkrolf K."/>
            <person name="Buerth C."/>
            <person name="Kunigo M."/>
            <person name="Schneider J."/>
            <person name="Jaenicke S."/>
            <person name="Goesmann A."/>
            <person name="Puehler A."/>
            <person name="Jaeger K.-E."/>
            <person name="Ernst J.F."/>
        </authorList>
    </citation>
    <scope>NUCLEOTIDE SEQUENCE [LARGE SCALE GENOMIC DNA]</scope>
    <source>
        <strain evidence="11">ATCC 18201 / CBS 1600 / BCRC 20928 / JCM 3617 / NBRC 0987 / NRRL Y-1542</strain>
    </source>
</reference>
<dbReference type="EMBL" id="CDQK01000004">
    <property type="protein sequence ID" value="CEP23412.1"/>
    <property type="molecule type" value="Genomic_DNA"/>
</dbReference>
<keyword evidence="8 9" id="KW-0539">Nucleus</keyword>
<dbReference type="GO" id="GO:0045893">
    <property type="term" value="P:positive regulation of DNA-templated transcription"/>
    <property type="evidence" value="ECO:0007669"/>
    <property type="project" value="TreeGrafter"/>
</dbReference>
<evidence type="ECO:0000256" key="1">
    <source>
        <dbReference type="ARBA" id="ARBA00004567"/>
    </source>
</evidence>
<keyword evidence="5 9" id="KW-0653">Protein transport</keyword>
<organism evidence="10 11">
    <name type="scientific">Cyberlindnera jadinii (strain ATCC 18201 / CBS 1600 / BCRC 20928 / JCM 3617 / NBRC 0987 / NRRL Y-1542)</name>
    <name type="common">Torula yeast</name>
    <name type="synonym">Candida utilis</name>
    <dbReference type="NCBI Taxonomy" id="983966"/>
    <lineage>
        <taxon>Eukaryota</taxon>
        <taxon>Fungi</taxon>
        <taxon>Dikarya</taxon>
        <taxon>Ascomycota</taxon>
        <taxon>Saccharomycotina</taxon>
        <taxon>Saccharomycetes</taxon>
        <taxon>Phaffomycetales</taxon>
        <taxon>Phaffomycetaceae</taxon>
        <taxon>Cyberlindnera</taxon>
    </lineage>
</organism>
<dbReference type="GO" id="GO:0006606">
    <property type="term" value="P:protein import into nucleus"/>
    <property type="evidence" value="ECO:0007669"/>
    <property type="project" value="TreeGrafter"/>
</dbReference>
<evidence type="ECO:0000256" key="6">
    <source>
        <dbReference type="ARBA" id="ARBA00023010"/>
    </source>
</evidence>
<keyword evidence="3 9" id="KW-0813">Transport</keyword>
<keyword evidence="4 9" id="KW-0509">mRNA transport</keyword>
<dbReference type="GO" id="GO:0017056">
    <property type="term" value="F:structural constituent of nuclear pore"/>
    <property type="evidence" value="ECO:0007669"/>
    <property type="project" value="TreeGrafter"/>
</dbReference>
<evidence type="ECO:0000256" key="4">
    <source>
        <dbReference type="ARBA" id="ARBA00022816"/>
    </source>
</evidence>
<evidence type="ECO:0000313" key="11">
    <source>
        <dbReference type="Proteomes" id="UP000038830"/>
    </source>
</evidence>
<evidence type="ECO:0000256" key="3">
    <source>
        <dbReference type="ARBA" id="ARBA00022448"/>
    </source>
</evidence>
<dbReference type="Pfam" id="PF07575">
    <property type="entry name" value="Nucleopor_Nup85"/>
    <property type="match status" value="1"/>
</dbReference>
<accession>A0A0H5C6D3</accession>
<proteinExistence type="inferred from homology"/>
<dbReference type="GO" id="GO:0031965">
    <property type="term" value="C:nuclear membrane"/>
    <property type="evidence" value="ECO:0007669"/>
    <property type="project" value="UniProtKB-UniRule"/>
</dbReference>
<evidence type="ECO:0000256" key="7">
    <source>
        <dbReference type="ARBA" id="ARBA00023132"/>
    </source>
</evidence>
<evidence type="ECO:0000256" key="5">
    <source>
        <dbReference type="ARBA" id="ARBA00022927"/>
    </source>
</evidence>
<dbReference type="PANTHER" id="PTHR13373:SF21">
    <property type="entry name" value="NUCLEAR PORE COMPLEX PROTEIN NUP85"/>
    <property type="match status" value="1"/>
</dbReference>
<keyword evidence="6 9" id="KW-0811">Translocation</keyword>
<keyword evidence="7 9" id="KW-0906">Nuclear pore complex</keyword>